<keyword evidence="3" id="KW-1185">Reference proteome</keyword>
<dbReference type="Pfam" id="PF00403">
    <property type="entry name" value="HMA"/>
    <property type="match status" value="1"/>
</dbReference>
<dbReference type="InterPro" id="IPR036163">
    <property type="entry name" value="HMA_dom_sf"/>
</dbReference>
<feature type="domain" description="HMA" evidence="1">
    <location>
        <begin position="53"/>
        <end position="120"/>
    </location>
</feature>
<protein>
    <recommendedName>
        <fullName evidence="1">HMA domain-containing protein</fullName>
    </recommendedName>
</protein>
<dbReference type="Gene3D" id="3.30.70.100">
    <property type="match status" value="1"/>
</dbReference>
<dbReference type="OrthoDB" id="667084at2"/>
<dbReference type="GO" id="GO:0046872">
    <property type="term" value="F:metal ion binding"/>
    <property type="evidence" value="ECO:0007669"/>
    <property type="project" value="InterPro"/>
</dbReference>
<dbReference type="Proteomes" id="UP000240912">
    <property type="component" value="Unassembled WGS sequence"/>
</dbReference>
<sequence length="206" mass="22434">MRFSAAIIVVFLFKKGTNLIYPNILEMKVLKIQAISALLLLFAFSGASAQQVTAASLQVTGLTCSMCSQATEKSLRTLDFIGTISPDLNKNIFVLTFKKDKAVNLDLIKKKVKDAGFSVGKLEADFAFNNLKVDENGFAAGKGMTFRFLKSRNTTLNGKLRAAVVDKGFVPEPLFRQNLKKIDGPSYASGTATVGGEKVRVYHLSI</sequence>
<name>A0A2T3HRS4_9SPHI</name>
<dbReference type="AlphaFoldDB" id="A0A2T3HRS4"/>
<dbReference type="PROSITE" id="PS50846">
    <property type="entry name" value="HMA_2"/>
    <property type="match status" value="1"/>
</dbReference>
<proteinExistence type="predicted"/>
<gene>
    <name evidence="2" type="ORF">C7T94_03040</name>
</gene>
<evidence type="ECO:0000313" key="2">
    <source>
        <dbReference type="EMBL" id="PST85103.1"/>
    </source>
</evidence>
<dbReference type="InterPro" id="IPR006121">
    <property type="entry name" value="HMA_dom"/>
</dbReference>
<accession>A0A2T3HRS4</accession>
<comment type="caution">
    <text evidence="2">The sequence shown here is derived from an EMBL/GenBank/DDBJ whole genome shotgun (WGS) entry which is preliminary data.</text>
</comment>
<dbReference type="EMBL" id="PYLS01000001">
    <property type="protein sequence ID" value="PST85103.1"/>
    <property type="molecule type" value="Genomic_DNA"/>
</dbReference>
<reference evidence="2 3" key="1">
    <citation type="submission" date="2018-03" db="EMBL/GenBank/DDBJ databases">
        <authorList>
            <person name="Keele B.F."/>
        </authorList>
    </citation>
    <scope>NUCLEOTIDE SEQUENCE [LARGE SCALE GENOMIC DNA]</scope>
    <source>
        <strain evidence="2 3">YL28-9</strain>
    </source>
</reference>
<dbReference type="SUPFAM" id="SSF55008">
    <property type="entry name" value="HMA, heavy metal-associated domain"/>
    <property type="match status" value="1"/>
</dbReference>
<organism evidence="2 3">
    <name type="scientific">Pedobacter yulinensis</name>
    <dbReference type="NCBI Taxonomy" id="2126353"/>
    <lineage>
        <taxon>Bacteria</taxon>
        <taxon>Pseudomonadati</taxon>
        <taxon>Bacteroidota</taxon>
        <taxon>Sphingobacteriia</taxon>
        <taxon>Sphingobacteriales</taxon>
        <taxon>Sphingobacteriaceae</taxon>
        <taxon>Pedobacter</taxon>
    </lineage>
</organism>
<evidence type="ECO:0000259" key="1">
    <source>
        <dbReference type="PROSITE" id="PS50846"/>
    </source>
</evidence>
<evidence type="ECO:0000313" key="3">
    <source>
        <dbReference type="Proteomes" id="UP000240912"/>
    </source>
</evidence>